<sequence>MKIRSLLLLGLLGLNSATLFAQEPVRTYDPYQVREVVEVPDEIKMVRGDKLKAYKITPDVARAVRVEMPDTLTHYTFEYISPEFRSLGVSYLGNTNSQWQAKLFFDRPRRVGDFFYTDGYYRMLYTPDAVRYYDTKTPFTYVRYHKNFKSNESEDVITADFGANLGKELNVGASFDYTYASGFYTQGRSKDARYRVFTSYRGDRYELFGYIANDYYKQEENGGITNADYIYNPERYTNSRTKISSRDVPVLISTGALTNRIRSGHAYLAQSYRLGSYRTVKRKQPLPIESQEGSEALQSLDSTYFVPVGGISLTTYYNKQSRRFFSHTESDQWGTVFGTPAVTHTRTNADGTTTTYTLPNDTAQLVTLQNTVALSLMEGFRPWVKFGLSAYLRQENRWASLPDLATERYTRTALSSTFIGGLIERREGTGLNFSARGELGVLGSDLGAFKLEGDIRTAFSLFQKRFALEADAYVDNARPSYFAAHHHGTYGWWDKSLSFTRRAELGGRVHLSSWGTSFEARSASLQNYIYFDSKGETQQHSDLIQVLALRARQAGSFGPINWDLEAAYQQSSAPSVLPLPSLTAAADVYLRFLLAKVLRVDLGVKGYWHSAYHAPYYMPTDQQFALQTEGNVGGQAPLLIAYANFRLKRARFFLQMYNVGEAFMTNERLSMYKYPYNPMHLSAGVVVDLNN</sequence>
<keyword evidence="3" id="KW-1185">Reference proteome</keyword>
<dbReference type="AlphaFoldDB" id="A0A134BFK9"/>
<feature type="chain" id="PRO_5007462638" description="Outer membrane insertion signal domain protein" evidence="1">
    <location>
        <begin position="22"/>
        <end position="691"/>
    </location>
</feature>
<protein>
    <recommendedName>
        <fullName evidence="4">Outer membrane insertion signal domain protein</fullName>
    </recommendedName>
</protein>
<dbReference type="InterPro" id="IPR025631">
    <property type="entry name" value="Porin_10"/>
</dbReference>
<evidence type="ECO:0008006" key="4">
    <source>
        <dbReference type="Google" id="ProtNLM"/>
    </source>
</evidence>
<dbReference type="RefSeq" id="WP_060934736.1">
    <property type="nucleotide sequence ID" value="NZ_KQ960410.1"/>
</dbReference>
<accession>A0A134BFK9</accession>
<dbReference type="PATRIC" id="fig|322095.3.peg.82"/>
<dbReference type="Pfam" id="PF14121">
    <property type="entry name" value="Porin_10"/>
    <property type="match status" value="1"/>
</dbReference>
<evidence type="ECO:0000256" key="1">
    <source>
        <dbReference type="SAM" id="SignalP"/>
    </source>
</evidence>
<reference evidence="3" key="1">
    <citation type="submission" date="2016-01" db="EMBL/GenBank/DDBJ databases">
        <authorList>
            <person name="Mitreva M."/>
            <person name="Pepin K.H."/>
            <person name="Mihindukulasuriya K.A."/>
            <person name="Fulton R."/>
            <person name="Fronick C."/>
            <person name="O'Laughlin M."/>
            <person name="Miner T."/>
            <person name="Herter B."/>
            <person name="Rosa B.A."/>
            <person name="Cordes M."/>
            <person name="Tomlinson C."/>
            <person name="Wollam A."/>
            <person name="Palsikar V.B."/>
            <person name="Mardis E.R."/>
            <person name="Wilson R.K."/>
        </authorList>
    </citation>
    <scope>NUCLEOTIDE SEQUENCE [LARGE SCALE GENOMIC DNA]</scope>
    <source>
        <strain evidence="3">KA00683</strain>
    </source>
</reference>
<organism evidence="2 3">
    <name type="scientific">Porphyromonas somerae</name>
    <dbReference type="NCBI Taxonomy" id="322095"/>
    <lineage>
        <taxon>Bacteria</taxon>
        <taxon>Pseudomonadati</taxon>
        <taxon>Bacteroidota</taxon>
        <taxon>Bacteroidia</taxon>
        <taxon>Bacteroidales</taxon>
        <taxon>Porphyromonadaceae</taxon>
        <taxon>Porphyromonas</taxon>
    </lineage>
</organism>
<comment type="caution">
    <text evidence="2">The sequence shown here is derived from an EMBL/GenBank/DDBJ whole genome shotgun (WGS) entry which is preliminary data.</text>
</comment>
<proteinExistence type="predicted"/>
<gene>
    <name evidence="2" type="ORF">HMPREF3185_00082</name>
</gene>
<dbReference type="OrthoDB" id="1489309at2"/>
<name>A0A134BFK9_9PORP</name>
<keyword evidence="1" id="KW-0732">Signal</keyword>
<dbReference type="Proteomes" id="UP000070224">
    <property type="component" value="Unassembled WGS sequence"/>
</dbReference>
<dbReference type="EMBL" id="LSDK01000010">
    <property type="protein sequence ID" value="KXB78669.1"/>
    <property type="molecule type" value="Genomic_DNA"/>
</dbReference>
<feature type="signal peptide" evidence="1">
    <location>
        <begin position="1"/>
        <end position="21"/>
    </location>
</feature>
<evidence type="ECO:0000313" key="2">
    <source>
        <dbReference type="EMBL" id="KXB78669.1"/>
    </source>
</evidence>
<dbReference type="STRING" id="322095.HMPREF3185_00082"/>
<evidence type="ECO:0000313" key="3">
    <source>
        <dbReference type="Proteomes" id="UP000070224"/>
    </source>
</evidence>